<dbReference type="AlphaFoldDB" id="A0A2S7A840"/>
<proteinExistence type="predicted"/>
<feature type="domain" description="VWFA" evidence="4">
    <location>
        <begin position="103"/>
        <end position="290"/>
    </location>
</feature>
<dbReference type="PANTHER" id="PTHR22550:SF14">
    <property type="entry name" value="VWFA DOMAIN-CONTAINING PROTEIN"/>
    <property type="match status" value="1"/>
</dbReference>
<evidence type="ECO:0000256" key="3">
    <source>
        <dbReference type="SAM" id="Phobius"/>
    </source>
</evidence>
<evidence type="ECO:0000259" key="4">
    <source>
        <dbReference type="PROSITE" id="PS50234"/>
    </source>
</evidence>
<dbReference type="Gene3D" id="3.40.50.410">
    <property type="entry name" value="von Willebrand factor, type A domain"/>
    <property type="match status" value="1"/>
</dbReference>
<feature type="repeat" description="TPR" evidence="1">
    <location>
        <begin position="391"/>
        <end position="424"/>
    </location>
</feature>
<evidence type="ECO:0000256" key="1">
    <source>
        <dbReference type="PROSITE-ProRule" id="PRU00339"/>
    </source>
</evidence>
<evidence type="ECO:0000256" key="2">
    <source>
        <dbReference type="SAM" id="MobiDB-lite"/>
    </source>
</evidence>
<feature type="compositionally biased region" description="Basic and acidic residues" evidence="2">
    <location>
        <begin position="607"/>
        <end position="619"/>
    </location>
</feature>
<feature type="compositionally biased region" description="Low complexity" evidence="2">
    <location>
        <begin position="528"/>
        <end position="576"/>
    </location>
</feature>
<dbReference type="InterPro" id="IPR019734">
    <property type="entry name" value="TPR_rpt"/>
</dbReference>
<dbReference type="Proteomes" id="UP000238049">
    <property type="component" value="Unassembled WGS sequence"/>
</dbReference>
<comment type="caution">
    <text evidence="5">The sequence shown here is derived from an EMBL/GenBank/DDBJ whole genome shotgun (WGS) entry which is preliminary data.</text>
</comment>
<dbReference type="Gene3D" id="1.25.40.10">
    <property type="entry name" value="Tetratricopeptide repeat domain"/>
    <property type="match status" value="1"/>
</dbReference>
<feature type="compositionally biased region" description="Basic and acidic residues" evidence="2">
    <location>
        <begin position="446"/>
        <end position="461"/>
    </location>
</feature>
<feature type="compositionally biased region" description="Polar residues" evidence="2">
    <location>
        <begin position="503"/>
        <end position="525"/>
    </location>
</feature>
<gene>
    <name evidence="5" type="ORF">XarbCFBP7409_01810</name>
</gene>
<evidence type="ECO:0000313" key="5">
    <source>
        <dbReference type="EMBL" id="PPU04572.1"/>
    </source>
</evidence>
<dbReference type="SUPFAM" id="SSF53300">
    <property type="entry name" value="vWA-like"/>
    <property type="match status" value="1"/>
</dbReference>
<dbReference type="InterPro" id="IPR002035">
    <property type="entry name" value="VWF_A"/>
</dbReference>
<dbReference type="PROSITE" id="PS50293">
    <property type="entry name" value="TPR_REGION"/>
    <property type="match status" value="1"/>
</dbReference>
<feature type="compositionally biased region" description="Low complexity" evidence="2">
    <location>
        <begin position="462"/>
        <end position="492"/>
    </location>
</feature>
<feature type="transmembrane region" description="Helical" evidence="3">
    <location>
        <begin position="68"/>
        <end position="90"/>
    </location>
</feature>
<keyword evidence="3" id="KW-0812">Transmembrane</keyword>
<dbReference type="Pfam" id="PF13519">
    <property type="entry name" value="VWA_2"/>
    <property type="match status" value="1"/>
</dbReference>
<reference evidence="5 6" key="1">
    <citation type="submission" date="2016-08" db="EMBL/GenBank/DDBJ databases">
        <title>Evolution of the type three secretion system and type three effector repertoires in Xanthomonas.</title>
        <authorList>
            <person name="Merda D."/>
            <person name="Briand M."/>
            <person name="Bosis E."/>
            <person name="Rousseau C."/>
            <person name="Portier P."/>
            <person name="Jacques M.-A."/>
            <person name="Fischer-Le Saux M."/>
        </authorList>
    </citation>
    <scope>NUCLEOTIDE SEQUENCE [LARGE SCALE GENOMIC DNA]</scope>
    <source>
        <strain evidence="5 6">CFBP 7409</strain>
    </source>
</reference>
<dbReference type="SUPFAM" id="SSF48452">
    <property type="entry name" value="TPR-like"/>
    <property type="match status" value="1"/>
</dbReference>
<dbReference type="Pfam" id="PF00515">
    <property type="entry name" value="TPR_1"/>
    <property type="match status" value="1"/>
</dbReference>
<sequence>MAMNALTELAGWLQSLHLLRPGLLWALLAIVPAAVLWQLRRRAADVWRQSVDAHLLPTLLVSGSRRGWLGFVLAALTYALAVLAMTGPSWRQTERPVYHSSMPLVVALDLSSSITANDLPPSRLLQARAKLATLLRKRAGGEVALLVYAGESFTVAPLTEDTANVALFLDALSPSVMPVDGKRADAAIDAATQLLLQAGFKQGDILLVSDSADRAAGSSARLARSRGFSVSALGVGSTRGAAYRTTTGEIAQTKLDEGSLRDLAGQGGGRYARITADDADLRALGVLDAAQQPLADEAAESTGGKTWLDEGYWLLLPVMLLALLAFRRRAVVAVLALVCVLPLAQPAHAADGTLWQRADQVQQQRLDAGVQAYRKGDFAAAQKAFENVPTDEGLYNLGNALARQGRYDEAIAAYDRALKQHPDQPDAIANRAAVEAARKRQQQNNKDGKGKDGKGQSDDQKQSGQNGSGQNQSGQNKQNAPKPGQDGQGKQDSQGRQDGKDQPSAQTPQDAASQNQQSKNGQGEQSRQDAAPQSADAKAQQQADAAQRQKMQQAMAQAGDKGADANGKQAAAATANETPEQREQRQAMDAWLRRVPDDPGSLLRTKFRLEHERRQRDGR</sequence>
<feature type="region of interest" description="Disordered" evidence="2">
    <location>
        <begin position="432"/>
        <end position="619"/>
    </location>
</feature>
<organism evidence="5 6">
    <name type="scientific">Xanthomonas arboricola pv. guizotiae</name>
    <dbReference type="NCBI Taxonomy" id="487867"/>
    <lineage>
        <taxon>Bacteria</taxon>
        <taxon>Pseudomonadati</taxon>
        <taxon>Pseudomonadota</taxon>
        <taxon>Gammaproteobacteria</taxon>
        <taxon>Lysobacterales</taxon>
        <taxon>Lysobacteraceae</taxon>
        <taxon>Xanthomonas</taxon>
    </lineage>
</organism>
<dbReference type="InterPro" id="IPR050768">
    <property type="entry name" value="UPF0353/GerABKA_families"/>
</dbReference>
<dbReference type="SMART" id="SM00327">
    <property type="entry name" value="VWA"/>
    <property type="match status" value="1"/>
</dbReference>
<keyword evidence="1" id="KW-0802">TPR repeat</keyword>
<dbReference type="PROSITE" id="PS50234">
    <property type="entry name" value="VWFA"/>
    <property type="match status" value="1"/>
</dbReference>
<protein>
    <recommendedName>
        <fullName evidence="4">VWFA domain-containing protein</fullName>
    </recommendedName>
</protein>
<dbReference type="PROSITE" id="PS50005">
    <property type="entry name" value="TPR"/>
    <property type="match status" value="1"/>
</dbReference>
<name>A0A2S7A840_9XANT</name>
<accession>A0A2S7A840</accession>
<keyword evidence="3" id="KW-0472">Membrane</keyword>
<dbReference type="InterPro" id="IPR036465">
    <property type="entry name" value="vWFA_dom_sf"/>
</dbReference>
<dbReference type="InterPro" id="IPR011990">
    <property type="entry name" value="TPR-like_helical_dom_sf"/>
</dbReference>
<dbReference type="EMBL" id="MDSL01000002">
    <property type="protein sequence ID" value="PPU04572.1"/>
    <property type="molecule type" value="Genomic_DNA"/>
</dbReference>
<feature type="compositionally biased region" description="Basic and acidic residues" evidence="2">
    <location>
        <begin position="579"/>
        <end position="597"/>
    </location>
</feature>
<dbReference type="PANTHER" id="PTHR22550">
    <property type="entry name" value="SPORE GERMINATION PROTEIN"/>
    <property type="match status" value="1"/>
</dbReference>
<keyword evidence="3" id="KW-1133">Transmembrane helix</keyword>
<evidence type="ECO:0000313" key="6">
    <source>
        <dbReference type="Proteomes" id="UP000238049"/>
    </source>
</evidence>
<dbReference type="SMART" id="SM00028">
    <property type="entry name" value="TPR"/>
    <property type="match status" value="1"/>
</dbReference>
<feature type="transmembrane region" description="Helical" evidence="3">
    <location>
        <begin position="22"/>
        <end position="39"/>
    </location>
</feature>